<dbReference type="NCBIfam" id="TIGR01643">
    <property type="entry name" value="YD_repeat_2x"/>
    <property type="match status" value="1"/>
</dbReference>
<dbReference type="Pfam" id="PF05593">
    <property type="entry name" value="RHS_repeat"/>
    <property type="match status" value="1"/>
</dbReference>
<gene>
    <name evidence="4" type="ORF">ALQ36_03306</name>
</gene>
<evidence type="ECO:0000313" key="4">
    <source>
        <dbReference type="EMBL" id="RMO69500.1"/>
    </source>
</evidence>
<reference evidence="4 5" key="1">
    <citation type="submission" date="2018-08" db="EMBL/GenBank/DDBJ databases">
        <title>Recombination of ecologically and evolutionarily significant loci maintains genetic cohesion in the Pseudomonas syringae species complex.</title>
        <authorList>
            <person name="Dillon M."/>
            <person name="Thakur S."/>
            <person name="Almeida R.N.D."/>
            <person name="Weir B.S."/>
            <person name="Guttman D.S."/>
        </authorList>
    </citation>
    <scope>NUCLEOTIDE SEQUENCE [LARGE SCALE GENOMIC DNA]</scope>
    <source>
        <strain evidence="4 5">ICMP 2732</strain>
    </source>
</reference>
<dbReference type="RefSeq" id="WP_122279342.1">
    <property type="nucleotide sequence ID" value="NZ_RBPY01000180.1"/>
</dbReference>
<organism evidence="4 5">
    <name type="scientific">Pseudomonas syringae pv. primulae</name>
    <dbReference type="NCBI Taxonomy" id="251707"/>
    <lineage>
        <taxon>Bacteria</taxon>
        <taxon>Pseudomonadati</taxon>
        <taxon>Pseudomonadota</taxon>
        <taxon>Gammaproteobacteria</taxon>
        <taxon>Pseudomonadales</taxon>
        <taxon>Pseudomonadaceae</taxon>
        <taxon>Pseudomonas</taxon>
    </lineage>
</organism>
<dbReference type="Proteomes" id="UP000281350">
    <property type="component" value="Unassembled WGS sequence"/>
</dbReference>
<dbReference type="Pfam" id="PF20148">
    <property type="entry name" value="DUF6531"/>
    <property type="match status" value="1"/>
</dbReference>
<accession>A0A3M3XHB2</accession>
<feature type="chain" id="PRO_5017966467" evidence="2">
    <location>
        <begin position="30"/>
        <end position="523"/>
    </location>
</feature>
<feature type="domain" description="DUF6531" evidence="3">
    <location>
        <begin position="153"/>
        <end position="215"/>
    </location>
</feature>
<dbReference type="Gene3D" id="2.180.10.10">
    <property type="entry name" value="RHS repeat-associated core"/>
    <property type="match status" value="1"/>
</dbReference>
<dbReference type="AlphaFoldDB" id="A0A3M3XHB2"/>
<comment type="caution">
    <text evidence="4">The sequence shown here is derived from an EMBL/GenBank/DDBJ whole genome shotgun (WGS) entry which is preliminary data.</text>
</comment>
<feature type="signal peptide" evidence="2">
    <location>
        <begin position="1"/>
        <end position="29"/>
    </location>
</feature>
<protein>
    <submittedName>
        <fullName evidence="4">YD repeat-containing protein</fullName>
    </submittedName>
</protein>
<name>A0A3M3XHB2_9PSED</name>
<dbReference type="InterPro" id="IPR045351">
    <property type="entry name" value="DUF6531"/>
</dbReference>
<dbReference type="EMBL" id="RBPY01000180">
    <property type="protein sequence ID" value="RMO69500.1"/>
    <property type="molecule type" value="Genomic_DNA"/>
</dbReference>
<feature type="region of interest" description="Disordered" evidence="1">
    <location>
        <begin position="498"/>
        <end position="523"/>
    </location>
</feature>
<keyword evidence="2" id="KW-0732">Signal</keyword>
<sequence>MMRLNKYKNFFILVILPASLILDCSPSSGAEYQWFDPDTGYTASNPLDVCRPYIIELESNPDRNAILLPETIRVKAFYSYFWDGEVIISAGCSYDFLAASALKVGIEQRFTSDGGSAHRKGDSCIGGKIYNPVTGICGQDKEMGTPEQISCVGNPISVKSGNKFQQETDYSNGVFEISRYYNSSDGLWRSSFSDNIKVTYDGSQAYLSRSDGGTSSYTISGERVLPEVIGTGDLKKTESGWKYSSPVGETLEFDTAGRLIRYLSQEKRQYEISYDNFTLSIKDNATDSKKLVLTLDAQGQPLRILIDGVQLIYNYQEGRLVSMSKTNGESILTRKFLYEKDNKKLLTGIIDERGVRFATWDYDTQGRAISSQHAGGAGLTTVTYSENSSTVTNELGKKTIYNYQMYRGINRITSIIGEPSPNCLASNSSYTYSDQGQLQTKIDAKGLVTIYTYNERGLETSRTEARGTSLERTIFTEWDATRFLPIRVTVPGRVTSYSYDEDGRLSQKNTSQEAPIFLPPAPN</sequence>
<dbReference type="InterPro" id="IPR006530">
    <property type="entry name" value="YD"/>
</dbReference>
<dbReference type="InterPro" id="IPR031325">
    <property type="entry name" value="RHS_repeat"/>
</dbReference>
<evidence type="ECO:0000259" key="3">
    <source>
        <dbReference type="Pfam" id="PF20148"/>
    </source>
</evidence>
<evidence type="ECO:0000256" key="2">
    <source>
        <dbReference type="SAM" id="SignalP"/>
    </source>
</evidence>
<evidence type="ECO:0000256" key="1">
    <source>
        <dbReference type="SAM" id="MobiDB-lite"/>
    </source>
</evidence>
<proteinExistence type="predicted"/>
<evidence type="ECO:0000313" key="5">
    <source>
        <dbReference type="Proteomes" id="UP000281350"/>
    </source>
</evidence>